<feature type="transmembrane region" description="Helical" evidence="2">
    <location>
        <begin position="487"/>
        <end position="509"/>
    </location>
</feature>
<dbReference type="OMA" id="TRFDKEW"/>
<evidence type="ECO:0000256" key="1">
    <source>
        <dbReference type="SAM" id="MobiDB-lite"/>
    </source>
</evidence>
<keyword evidence="4" id="KW-1185">Reference proteome</keyword>
<dbReference type="Proteomes" id="UP000002866">
    <property type="component" value="Chromosome 6"/>
</dbReference>
<dbReference type="InterPro" id="IPR037737">
    <property type="entry name" value="Srf1"/>
</dbReference>
<feature type="transmembrane region" description="Helical" evidence="2">
    <location>
        <begin position="562"/>
        <end position="581"/>
    </location>
</feature>
<feature type="compositionally biased region" description="Acidic residues" evidence="1">
    <location>
        <begin position="48"/>
        <end position="65"/>
    </location>
</feature>
<dbReference type="PANTHER" id="PTHR36819:SF1">
    <property type="entry name" value="REGULATOR OF PHOSPHOLIPASE D SRF1"/>
    <property type="match status" value="1"/>
</dbReference>
<reference evidence="3 4" key="1">
    <citation type="journal article" date="2011" name="Proc. Natl. Acad. Sci. U.S.A.">
        <title>Evolutionary erosion of yeast sex chromosomes by mating-type switching accidents.</title>
        <authorList>
            <person name="Gordon J.L."/>
            <person name="Armisen D."/>
            <person name="Proux-Wera E."/>
            <person name="Oheigeartaigh S.S."/>
            <person name="Byrne K.P."/>
            <person name="Wolfe K.H."/>
        </authorList>
    </citation>
    <scope>NUCLEOTIDE SEQUENCE [LARGE SCALE GENOMIC DNA]</scope>
    <source>
        <strain evidence="4">ATCC 34711 / CBS 6284 / DSM 70876 / NBRC 10599 / NRRL Y-10934 / UCD 77-7</strain>
    </source>
</reference>
<feature type="transmembrane region" description="Helical" evidence="2">
    <location>
        <begin position="521"/>
        <end position="542"/>
    </location>
</feature>
<dbReference type="EMBL" id="HE806321">
    <property type="protein sequence ID" value="CCH61746.1"/>
    <property type="molecule type" value="Genomic_DNA"/>
</dbReference>
<dbReference type="AlphaFoldDB" id="I2H5U4"/>
<feature type="compositionally biased region" description="Acidic residues" evidence="1">
    <location>
        <begin position="121"/>
        <end position="136"/>
    </location>
</feature>
<feature type="compositionally biased region" description="Low complexity" evidence="1">
    <location>
        <begin position="97"/>
        <end position="119"/>
    </location>
</feature>
<feature type="region of interest" description="Disordered" evidence="1">
    <location>
        <begin position="92"/>
        <end position="136"/>
    </location>
</feature>
<dbReference type="InParanoid" id="I2H5U4"/>
<dbReference type="GO" id="GO:0071944">
    <property type="term" value="C:cell periphery"/>
    <property type="evidence" value="ECO:0007669"/>
    <property type="project" value="TreeGrafter"/>
</dbReference>
<dbReference type="FunCoup" id="I2H5U4">
    <property type="interactions" value="30"/>
</dbReference>
<proteinExistence type="predicted"/>
<feature type="compositionally biased region" description="Polar residues" evidence="1">
    <location>
        <begin position="417"/>
        <end position="426"/>
    </location>
</feature>
<feature type="region of interest" description="Disordered" evidence="1">
    <location>
        <begin position="417"/>
        <end position="443"/>
    </location>
</feature>
<organism evidence="3 4">
    <name type="scientific">Henningerozyma blattae (strain ATCC 34711 / CBS 6284 / DSM 70876 / NBRC 10599 / NRRL Y-10934 / UCD 77-7)</name>
    <name type="common">Yeast</name>
    <name type="synonym">Tetrapisispora blattae</name>
    <dbReference type="NCBI Taxonomy" id="1071380"/>
    <lineage>
        <taxon>Eukaryota</taxon>
        <taxon>Fungi</taxon>
        <taxon>Dikarya</taxon>
        <taxon>Ascomycota</taxon>
        <taxon>Saccharomycotina</taxon>
        <taxon>Saccharomycetes</taxon>
        <taxon>Saccharomycetales</taxon>
        <taxon>Saccharomycetaceae</taxon>
        <taxon>Henningerozyma</taxon>
    </lineage>
</organism>
<feature type="compositionally biased region" description="Polar residues" evidence="1">
    <location>
        <begin position="35"/>
        <end position="47"/>
    </location>
</feature>
<dbReference type="RefSeq" id="XP_004181265.1">
    <property type="nucleotide sequence ID" value="XM_004181217.1"/>
</dbReference>
<evidence type="ECO:0000313" key="4">
    <source>
        <dbReference type="Proteomes" id="UP000002866"/>
    </source>
</evidence>
<dbReference type="eggNOG" id="ENOG502QPXG">
    <property type="taxonomic scope" value="Eukaryota"/>
</dbReference>
<evidence type="ECO:0000256" key="2">
    <source>
        <dbReference type="SAM" id="Phobius"/>
    </source>
</evidence>
<feature type="compositionally biased region" description="Low complexity" evidence="1">
    <location>
        <begin position="18"/>
        <end position="34"/>
    </location>
</feature>
<dbReference type="KEGG" id="tbl:TBLA_0F02040"/>
<keyword evidence="2" id="KW-1133">Transmembrane helix</keyword>
<evidence type="ECO:0000313" key="3">
    <source>
        <dbReference type="EMBL" id="CCH61746.1"/>
    </source>
</evidence>
<protein>
    <submittedName>
        <fullName evidence="3">Uncharacterized protein</fullName>
    </submittedName>
</protein>
<dbReference type="OrthoDB" id="2589563at2759"/>
<feature type="transmembrane region" description="Helical" evidence="2">
    <location>
        <begin position="610"/>
        <end position="635"/>
    </location>
</feature>
<dbReference type="GO" id="GO:0000324">
    <property type="term" value="C:fungal-type vacuole"/>
    <property type="evidence" value="ECO:0007669"/>
    <property type="project" value="TreeGrafter"/>
</dbReference>
<accession>I2H5U4</accession>
<gene>
    <name evidence="3" type="primary">TBLA0F02040</name>
    <name evidence="3" type="ORF">TBLA_0F02040</name>
</gene>
<sequence>MNFEVKGSNSKQPRPDRPNNNTNTAPTNTNRNATFRSPTYHNASASETETDIEIESAGDDTDEDDIRNMDTFANTNRNAMSNVRTTLTSIHDQDNVAGGNHNDNNTNDNNAINNNHTNILSDDEVEGDGDADGDNDEADTTPIAYVASGNANTNELDLLAPVNSHSISHIRRLSDPFHNKYSTNAININNNNKKPNYINMTGNIQHHEKINNYTIYPTTVPPFALTKEFIQTKQINEKYVDRNITRNQLKNKECNTDKFKDPFLHIPEVQWGKYIENIGSNMTYSNEKRRNSVNLLAYENGDIDSIDLEKQQSFYQYQHNFKLKDLSDEWGGAKRLNQLFDNVIMLGGSKNELTFKTAKDRKDWNNYVANVIDYNYNNNNAPNAADINLERRQSMISRLTTMSGDLDLEADGASISRTSTSNSNMTGRSGWGLGRSRGHDGGVKSKTKWLEEINKDREKWDKLKNKKIKIWKPKLIKLLIDSQYTPLAVRIMTWIFVIVCLGLSTRIYANVHNSDRPIHQRASTILSIIVSTVSVVYLILIARDEFSSKPLGLRNPLMKLRLILLDLLFIIFFSATLSLTFETMTDNRWVCKGHDEEIGKMPSTCRKQKALASFELITLVMWMLSFSISILRIVVKVSSNLGSHSNEDEGQQYIPLISSTHR</sequence>
<name>I2H5U4_HENB6</name>
<keyword evidence="2" id="KW-0812">Transmembrane</keyword>
<dbReference type="GeneID" id="14496855"/>
<dbReference type="PANTHER" id="PTHR36819">
    <property type="entry name" value="REGULATOR OF PHOSPHOLIPASE D SRF1"/>
    <property type="match status" value="1"/>
</dbReference>
<keyword evidence="2" id="KW-0472">Membrane</keyword>
<feature type="region of interest" description="Disordered" evidence="1">
    <location>
        <begin position="1"/>
        <end position="67"/>
    </location>
</feature>
<dbReference type="HOGENOM" id="CLU_027163_1_1_1"/>